<dbReference type="Pfam" id="PF01547">
    <property type="entry name" value="SBP_bac_1"/>
    <property type="match status" value="1"/>
</dbReference>
<protein>
    <submittedName>
        <fullName evidence="2">Carbohydrate ABC transporter substrate-binding protein</fullName>
    </submittedName>
</protein>
<keyword evidence="1" id="KW-0732">Signal</keyword>
<dbReference type="PROSITE" id="PS51257">
    <property type="entry name" value="PROKAR_LIPOPROTEIN"/>
    <property type="match status" value="1"/>
</dbReference>
<dbReference type="InterPro" id="IPR006059">
    <property type="entry name" value="SBP"/>
</dbReference>
<dbReference type="SUPFAM" id="SSF53850">
    <property type="entry name" value="Periplasmic binding protein-like II"/>
    <property type="match status" value="1"/>
</dbReference>
<dbReference type="KEGG" id="bliq:INP51_12660"/>
<dbReference type="Proteomes" id="UP000593601">
    <property type="component" value="Chromosome"/>
</dbReference>
<organism evidence="2 3">
    <name type="scientific">Blautia liquoris</name>
    <dbReference type="NCBI Taxonomy" id="2779518"/>
    <lineage>
        <taxon>Bacteria</taxon>
        <taxon>Bacillati</taxon>
        <taxon>Bacillota</taxon>
        <taxon>Clostridia</taxon>
        <taxon>Lachnospirales</taxon>
        <taxon>Lachnospiraceae</taxon>
        <taxon>Blautia</taxon>
    </lineage>
</organism>
<dbReference type="RefSeq" id="WP_193735202.1">
    <property type="nucleotide sequence ID" value="NZ_CP063304.1"/>
</dbReference>
<keyword evidence="3" id="KW-1185">Reference proteome</keyword>
<evidence type="ECO:0000256" key="1">
    <source>
        <dbReference type="SAM" id="SignalP"/>
    </source>
</evidence>
<dbReference type="Gene3D" id="3.40.190.10">
    <property type="entry name" value="Periplasmic binding protein-like II"/>
    <property type="match status" value="2"/>
</dbReference>
<dbReference type="InterPro" id="IPR050490">
    <property type="entry name" value="Bact_solute-bd_prot1"/>
</dbReference>
<reference evidence="2 3" key="1">
    <citation type="submission" date="2020-10" db="EMBL/GenBank/DDBJ databases">
        <title>Blautia liquoris sp.nov., isolated from the mud in a fermentation cellar used for the production of Chinese strong-flavoured liquor.</title>
        <authorList>
            <person name="Lu L."/>
        </authorList>
    </citation>
    <scope>NUCLEOTIDE SEQUENCE [LARGE SCALE GENOMIC DNA]</scope>
    <source>
        <strain evidence="2 3">LZLJ-3</strain>
    </source>
</reference>
<accession>A0A7M2RHM1</accession>
<proteinExistence type="predicted"/>
<name>A0A7M2RHM1_9FIRM</name>
<dbReference type="AlphaFoldDB" id="A0A7M2RHM1"/>
<feature type="chain" id="PRO_5038700256" evidence="1">
    <location>
        <begin position="22"/>
        <end position="447"/>
    </location>
</feature>
<evidence type="ECO:0000313" key="2">
    <source>
        <dbReference type="EMBL" id="QOV18840.1"/>
    </source>
</evidence>
<dbReference type="PANTHER" id="PTHR43649:SF12">
    <property type="entry name" value="DIACETYLCHITOBIOSE BINDING PROTEIN DASA"/>
    <property type="match status" value="1"/>
</dbReference>
<dbReference type="EMBL" id="CP063304">
    <property type="protein sequence ID" value="QOV18840.1"/>
    <property type="molecule type" value="Genomic_DNA"/>
</dbReference>
<evidence type="ECO:0000313" key="3">
    <source>
        <dbReference type="Proteomes" id="UP000593601"/>
    </source>
</evidence>
<gene>
    <name evidence="2" type="ORF">INP51_12660</name>
</gene>
<sequence length="447" mass="49180">MKKQMALALVLCMTASLVGCGSGTSKEEKSAEGEKVKLKVQSWQYALGNYKGFSEDDDIEKAIEEEFEKSHPNIDVEIILTRQEDHYNQLKVDFPAGTAPDVIGIAAGATLEQFKSQLEPLAPYAEEEWGENWLDKFAPDAFTNIRMSGDETYAFPSAMSVAGTVWYAGEQLKAGGVESMPTTWDELEDATKTLRENGSIPLEFGGQDTWQNYDMFITLLASLNKDVCNKVFTLEEEWNQEDVIKAFEYYQKLYTDGIVQDGATTTPLYNEGYSLWKDDNGEGVVPMIFNGSWDLGSLNSNNSFYETYAARDIGVSALPAIEGKDSMAITAPDVSWAISGSSEVKDAAWEFVKWMCDDMQQSVVDGLGFFSVLKDAPAMTTETTEAYQKAYDAIVAIIASGNTVGFREALYPEMGDALYDNLQLLATGGTTPEEATLAMDTACEALK</sequence>
<dbReference type="PANTHER" id="PTHR43649">
    <property type="entry name" value="ARABINOSE-BINDING PROTEIN-RELATED"/>
    <property type="match status" value="1"/>
</dbReference>
<feature type="signal peptide" evidence="1">
    <location>
        <begin position="1"/>
        <end position="21"/>
    </location>
</feature>